<sequence>MSENGRLVVVLVLLGMGWGLSMPLTKIAVRDGYGHFGLVFWQLAIGAVVLGALQLIRRRPLPITPTTVIFCTFIAVLGTILPNSVGYNAAYHLPAGIMSIAVSTVAMFAFPVALALGNDRFSVLRLLGLVLGLAGVALIALPETSLPDPAMGIWILIALIAPMCYALEGNIVAKWGTHGMGPIQTLFGASVIGAVLALPLALGSGQFIAPHWPPAQADLALIALSTIHAVVYSTYVWLVGRAGSVFAAQVSYLVMGFGVLWSMALLGERYALWIWAAFALMLTGVALVQPRGKAPLAPAPAPVQTARRPGNET</sequence>
<feature type="transmembrane region" description="Helical" evidence="6">
    <location>
        <begin position="33"/>
        <end position="56"/>
    </location>
</feature>
<feature type="transmembrane region" description="Helical" evidence="6">
    <location>
        <begin position="245"/>
        <end position="264"/>
    </location>
</feature>
<dbReference type="GO" id="GO:0016020">
    <property type="term" value="C:membrane"/>
    <property type="evidence" value="ECO:0007669"/>
    <property type="project" value="UniProtKB-SubCell"/>
</dbReference>
<name>A0A1Y5SRX4_9RHOB</name>
<feature type="transmembrane region" description="Helical" evidence="6">
    <location>
        <begin position="219"/>
        <end position="238"/>
    </location>
</feature>
<keyword evidence="3 6" id="KW-0812">Transmembrane</keyword>
<dbReference type="RefSeq" id="WP_085878816.1">
    <property type="nucleotide sequence ID" value="NZ_FWFZ01000008.1"/>
</dbReference>
<dbReference type="OrthoDB" id="8688375at2"/>
<evidence type="ECO:0000259" key="7">
    <source>
        <dbReference type="Pfam" id="PF00892"/>
    </source>
</evidence>
<gene>
    <name evidence="8" type="ORF">ROA7023_01961</name>
</gene>
<dbReference type="PANTHER" id="PTHR32322">
    <property type="entry name" value="INNER MEMBRANE TRANSPORTER"/>
    <property type="match status" value="1"/>
</dbReference>
<feature type="transmembrane region" description="Helical" evidence="6">
    <location>
        <begin position="270"/>
        <end position="288"/>
    </location>
</feature>
<evidence type="ECO:0000313" key="8">
    <source>
        <dbReference type="EMBL" id="SLN47058.1"/>
    </source>
</evidence>
<feature type="transmembrane region" description="Helical" evidence="6">
    <location>
        <begin position="185"/>
        <end position="207"/>
    </location>
</feature>
<feature type="transmembrane region" description="Helical" evidence="6">
    <location>
        <begin position="93"/>
        <end position="116"/>
    </location>
</feature>
<keyword evidence="5 6" id="KW-0472">Membrane</keyword>
<evidence type="ECO:0000313" key="9">
    <source>
        <dbReference type="Proteomes" id="UP000193900"/>
    </source>
</evidence>
<feature type="domain" description="EamA" evidence="7">
    <location>
        <begin position="9"/>
        <end position="140"/>
    </location>
</feature>
<dbReference type="PANTHER" id="PTHR32322:SF2">
    <property type="entry name" value="EAMA DOMAIN-CONTAINING PROTEIN"/>
    <property type="match status" value="1"/>
</dbReference>
<dbReference type="EMBL" id="FWFZ01000008">
    <property type="protein sequence ID" value="SLN47058.1"/>
    <property type="molecule type" value="Genomic_DNA"/>
</dbReference>
<keyword evidence="4 6" id="KW-1133">Transmembrane helix</keyword>
<accession>A0A1Y5SRX4</accession>
<feature type="transmembrane region" description="Helical" evidence="6">
    <location>
        <begin position="153"/>
        <end position="173"/>
    </location>
</feature>
<evidence type="ECO:0000256" key="2">
    <source>
        <dbReference type="ARBA" id="ARBA00007362"/>
    </source>
</evidence>
<dbReference type="InterPro" id="IPR050638">
    <property type="entry name" value="AA-Vitamin_Transporters"/>
</dbReference>
<evidence type="ECO:0000256" key="4">
    <source>
        <dbReference type="ARBA" id="ARBA00022989"/>
    </source>
</evidence>
<evidence type="ECO:0000256" key="1">
    <source>
        <dbReference type="ARBA" id="ARBA00004141"/>
    </source>
</evidence>
<comment type="similarity">
    <text evidence="2">Belongs to the EamA transporter family.</text>
</comment>
<feature type="transmembrane region" description="Helical" evidence="6">
    <location>
        <begin position="63"/>
        <end position="81"/>
    </location>
</feature>
<dbReference type="SUPFAM" id="SSF103481">
    <property type="entry name" value="Multidrug resistance efflux transporter EmrE"/>
    <property type="match status" value="2"/>
</dbReference>
<feature type="domain" description="EamA" evidence="7">
    <location>
        <begin position="153"/>
        <end position="288"/>
    </location>
</feature>
<proteinExistence type="inferred from homology"/>
<keyword evidence="9" id="KW-1185">Reference proteome</keyword>
<protein>
    <submittedName>
        <fullName evidence="8">EamA-like transporter family protein</fullName>
    </submittedName>
</protein>
<dbReference type="InterPro" id="IPR037185">
    <property type="entry name" value="EmrE-like"/>
</dbReference>
<evidence type="ECO:0000256" key="3">
    <source>
        <dbReference type="ARBA" id="ARBA00022692"/>
    </source>
</evidence>
<dbReference type="Pfam" id="PF00892">
    <property type="entry name" value="EamA"/>
    <property type="match status" value="2"/>
</dbReference>
<comment type="subcellular location">
    <subcellularLocation>
        <location evidence="1">Membrane</location>
        <topology evidence="1">Multi-pass membrane protein</topology>
    </subcellularLocation>
</comment>
<feature type="transmembrane region" description="Helical" evidence="6">
    <location>
        <begin position="123"/>
        <end position="141"/>
    </location>
</feature>
<evidence type="ECO:0000256" key="5">
    <source>
        <dbReference type="ARBA" id="ARBA00023136"/>
    </source>
</evidence>
<evidence type="ECO:0000256" key="6">
    <source>
        <dbReference type="SAM" id="Phobius"/>
    </source>
</evidence>
<dbReference type="AlphaFoldDB" id="A0A1Y5SRX4"/>
<dbReference type="InterPro" id="IPR000620">
    <property type="entry name" value="EamA_dom"/>
</dbReference>
<dbReference type="Proteomes" id="UP000193900">
    <property type="component" value="Unassembled WGS sequence"/>
</dbReference>
<organism evidence="8 9">
    <name type="scientific">Roseisalinus antarcticus</name>
    <dbReference type="NCBI Taxonomy" id="254357"/>
    <lineage>
        <taxon>Bacteria</taxon>
        <taxon>Pseudomonadati</taxon>
        <taxon>Pseudomonadota</taxon>
        <taxon>Alphaproteobacteria</taxon>
        <taxon>Rhodobacterales</taxon>
        <taxon>Roseobacteraceae</taxon>
        <taxon>Roseisalinus</taxon>
    </lineage>
</organism>
<reference evidence="8 9" key="1">
    <citation type="submission" date="2017-03" db="EMBL/GenBank/DDBJ databases">
        <authorList>
            <person name="Afonso C.L."/>
            <person name="Miller P.J."/>
            <person name="Scott M.A."/>
            <person name="Spackman E."/>
            <person name="Goraichik I."/>
            <person name="Dimitrov K.M."/>
            <person name="Suarez D.L."/>
            <person name="Swayne D.E."/>
        </authorList>
    </citation>
    <scope>NUCLEOTIDE SEQUENCE [LARGE SCALE GENOMIC DNA]</scope>
    <source>
        <strain evidence="8 9">CECT 7023</strain>
    </source>
</reference>